<keyword evidence="6" id="KW-0560">Oxidoreductase</keyword>
<dbReference type="InterPro" id="IPR036188">
    <property type="entry name" value="FAD/NAD-bd_sf"/>
</dbReference>
<comment type="subunit">
    <text evidence="8">Component of the Ubi complex metabolon, which regroups five ubiquinone biosynthesis proteins (UbiE, UbiF, UbiG, UbiH and UbiI) and two accessory factors (UbiK and the lipid-binding protein UbiJ).</text>
</comment>
<evidence type="ECO:0000256" key="3">
    <source>
        <dbReference type="ARBA" id="ARBA00005349"/>
    </source>
</evidence>
<dbReference type="PRINTS" id="PR00420">
    <property type="entry name" value="RNGMNOXGNASE"/>
</dbReference>
<dbReference type="InterPro" id="IPR051205">
    <property type="entry name" value="UbiH/COQ6_monooxygenase"/>
</dbReference>
<dbReference type="NCBIfam" id="TIGR01988">
    <property type="entry name" value="Ubi-OHases"/>
    <property type="match status" value="1"/>
</dbReference>
<dbReference type="UniPathway" id="UPA00232"/>
<comment type="similarity">
    <text evidence="3">Belongs to the UbiH/COQ6 family.</text>
</comment>
<dbReference type="FunFam" id="3.50.50.60:FF:000021">
    <property type="entry name" value="Ubiquinone biosynthesis monooxygenase COQ6"/>
    <property type="match status" value="1"/>
</dbReference>
<evidence type="ECO:0000313" key="10">
    <source>
        <dbReference type="EMBL" id="TFZ82537.1"/>
    </source>
</evidence>
<dbReference type="Proteomes" id="UP000297890">
    <property type="component" value="Unassembled WGS sequence"/>
</dbReference>
<keyword evidence="11" id="KW-1185">Reference proteome</keyword>
<accession>A0A4Z0F8W0</accession>
<dbReference type="GO" id="GO:0071949">
    <property type="term" value="F:FAD binding"/>
    <property type="evidence" value="ECO:0007669"/>
    <property type="project" value="InterPro"/>
</dbReference>
<dbReference type="GO" id="GO:0016705">
    <property type="term" value="F:oxidoreductase activity, acting on paired donors, with incorporation or reduction of molecular oxygen"/>
    <property type="evidence" value="ECO:0007669"/>
    <property type="project" value="InterPro"/>
</dbReference>
<organism evidence="10 11">
    <name type="scientific">Candidatus Macondimonas diazotrophica</name>
    <dbReference type="NCBI Taxonomy" id="2305248"/>
    <lineage>
        <taxon>Bacteria</taxon>
        <taxon>Pseudomonadati</taxon>
        <taxon>Pseudomonadota</taxon>
        <taxon>Gammaproteobacteria</taxon>
        <taxon>Chromatiales</taxon>
        <taxon>Ectothiorhodospiraceae</taxon>
        <taxon>Candidatus Macondimonas</taxon>
    </lineage>
</organism>
<comment type="cofactor">
    <cofactor evidence="1">
        <name>FAD</name>
        <dbReference type="ChEBI" id="CHEBI:57692"/>
    </cofactor>
</comment>
<keyword evidence="7" id="KW-0503">Monooxygenase</keyword>
<dbReference type="RefSeq" id="WP_135281783.1">
    <property type="nucleotide sequence ID" value="NZ_SRIO01000008.1"/>
</dbReference>
<dbReference type="PANTHER" id="PTHR43876">
    <property type="entry name" value="UBIQUINONE BIOSYNTHESIS MONOOXYGENASE COQ6, MITOCHONDRIAL"/>
    <property type="match status" value="1"/>
</dbReference>
<evidence type="ECO:0000259" key="9">
    <source>
        <dbReference type="Pfam" id="PF01494"/>
    </source>
</evidence>
<dbReference type="InterPro" id="IPR010971">
    <property type="entry name" value="UbiH/COQ6"/>
</dbReference>
<evidence type="ECO:0000256" key="8">
    <source>
        <dbReference type="ARBA" id="ARBA00065734"/>
    </source>
</evidence>
<dbReference type="InterPro" id="IPR018168">
    <property type="entry name" value="Ubi_Hdrlase_CS"/>
</dbReference>
<evidence type="ECO:0000256" key="5">
    <source>
        <dbReference type="ARBA" id="ARBA00022827"/>
    </source>
</evidence>
<gene>
    <name evidence="10" type="ORF">E4680_07450</name>
</gene>
<dbReference type="EMBL" id="SRIO01000008">
    <property type="protein sequence ID" value="TFZ82537.1"/>
    <property type="molecule type" value="Genomic_DNA"/>
</dbReference>
<dbReference type="GO" id="GO:0004497">
    <property type="term" value="F:monooxygenase activity"/>
    <property type="evidence" value="ECO:0007669"/>
    <property type="project" value="UniProtKB-KW"/>
</dbReference>
<proteinExistence type="inferred from homology"/>
<evidence type="ECO:0000256" key="4">
    <source>
        <dbReference type="ARBA" id="ARBA00022630"/>
    </source>
</evidence>
<dbReference type="Pfam" id="PF01494">
    <property type="entry name" value="FAD_binding_3"/>
    <property type="match status" value="1"/>
</dbReference>
<name>A0A4Z0F8W0_9GAMM</name>
<dbReference type="AlphaFoldDB" id="A0A4Z0F8W0"/>
<evidence type="ECO:0000313" key="11">
    <source>
        <dbReference type="Proteomes" id="UP000297890"/>
    </source>
</evidence>
<dbReference type="GO" id="GO:0006744">
    <property type="term" value="P:ubiquinone biosynthetic process"/>
    <property type="evidence" value="ECO:0007669"/>
    <property type="project" value="UniProtKB-UniPathway"/>
</dbReference>
<comment type="pathway">
    <text evidence="2">Cofactor biosynthesis; ubiquinone biosynthesis.</text>
</comment>
<evidence type="ECO:0000256" key="7">
    <source>
        <dbReference type="ARBA" id="ARBA00023033"/>
    </source>
</evidence>
<protein>
    <submittedName>
        <fullName evidence="10">2-octaprenyl-3-methyl-6-methoxy-1,4-benzoquinol hydroxylase</fullName>
    </submittedName>
</protein>
<comment type="caution">
    <text evidence="10">The sequence shown here is derived from an EMBL/GenBank/DDBJ whole genome shotgun (WGS) entry which is preliminary data.</text>
</comment>
<dbReference type="PROSITE" id="PS01304">
    <property type="entry name" value="UBIH"/>
    <property type="match status" value="1"/>
</dbReference>
<dbReference type="OrthoDB" id="9769565at2"/>
<dbReference type="SUPFAM" id="SSF51905">
    <property type="entry name" value="FAD/NAD(P)-binding domain"/>
    <property type="match status" value="1"/>
</dbReference>
<evidence type="ECO:0000256" key="1">
    <source>
        <dbReference type="ARBA" id="ARBA00001974"/>
    </source>
</evidence>
<dbReference type="Gene3D" id="3.50.50.60">
    <property type="entry name" value="FAD/NAD(P)-binding domain"/>
    <property type="match status" value="2"/>
</dbReference>
<evidence type="ECO:0000256" key="2">
    <source>
        <dbReference type="ARBA" id="ARBA00004749"/>
    </source>
</evidence>
<keyword evidence="4" id="KW-0285">Flavoprotein</keyword>
<dbReference type="PANTHER" id="PTHR43876:SF7">
    <property type="entry name" value="UBIQUINONE BIOSYNTHESIS MONOOXYGENASE COQ6, MITOCHONDRIAL"/>
    <property type="match status" value="1"/>
</dbReference>
<dbReference type="InterPro" id="IPR002938">
    <property type="entry name" value="FAD-bd"/>
</dbReference>
<sequence length="404" mass="43779">MSGATERYDVVIVGGGLVGTPLACALGEQGLSVAVVEAALPPPLLADAPMDTRVSAIAPASEHWLRSLGIWPRMPAGRLCPYQQMHVWDQSGAIDFDAAMVPAEHLGTIAENRLVQQAALSALDDHPYVRCLAPRRAERLNWHKDRAILTLADGAMLETALVVGADGADSGIRALAGIPTFGHGYDQLAIMTLIETERPHRYTAWQRFLPDGPLAFLPLADGRCAIVWSCTTPIARSYLEAPDELFLQALTDSSERCLGEVRRCGPRISFPLRWIHAVRYVGERVALVGDAAHLIHPLAGQGVNLGYQDAIALTEAIRAGRSQGRDAGETWVLARYQRLRRADNLLTAASMDGFKYLFGNVNPVLTGLRNIGLGGVDRLGWVKRVIMRQAMGLTPVSGDTRATF</sequence>
<reference evidence="10 11" key="1">
    <citation type="journal article" date="2019" name="ISME J.">
        <title>Candidatus Macondimonas diazotrophica, a novel gammaproteobacterial genus dominating crude-oil-contaminated coastal sediments.</title>
        <authorList>
            <person name="Karthikeyan S."/>
            <person name="Konstantinidis K."/>
        </authorList>
    </citation>
    <scope>NUCLEOTIDE SEQUENCE [LARGE SCALE GENOMIC DNA]</scope>
    <source>
        <strain evidence="10 11">KTK01</strain>
    </source>
</reference>
<dbReference type="GO" id="GO:0110142">
    <property type="term" value="C:ubiquinone biosynthesis complex"/>
    <property type="evidence" value="ECO:0007669"/>
    <property type="project" value="UniProtKB-ARBA"/>
</dbReference>
<feature type="domain" description="FAD-binding" evidence="9">
    <location>
        <begin position="8"/>
        <end position="341"/>
    </location>
</feature>
<evidence type="ECO:0000256" key="6">
    <source>
        <dbReference type="ARBA" id="ARBA00023002"/>
    </source>
</evidence>
<keyword evidence="5" id="KW-0274">FAD</keyword>